<organism evidence="1 2">
    <name type="scientific">Solanum commersonii</name>
    <name type="common">Commerson's wild potato</name>
    <name type="synonym">Commerson's nightshade</name>
    <dbReference type="NCBI Taxonomy" id="4109"/>
    <lineage>
        <taxon>Eukaryota</taxon>
        <taxon>Viridiplantae</taxon>
        <taxon>Streptophyta</taxon>
        <taxon>Embryophyta</taxon>
        <taxon>Tracheophyta</taxon>
        <taxon>Spermatophyta</taxon>
        <taxon>Magnoliopsida</taxon>
        <taxon>eudicotyledons</taxon>
        <taxon>Gunneridae</taxon>
        <taxon>Pentapetalae</taxon>
        <taxon>asterids</taxon>
        <taxon>lamiids</taxon>
        <taxon>Solanales</taxon>
        <taxon>Solanaceae</taxon>
        <taxon>Solanoideae</taxon>
        <taxon>Solaneae</taxon>
        <taxon>Solanum</taxon>
    </lineage>
</organism>
<proteinExistence type="predicted"/>
<dbReference type="Proteomes" id="UP000824120">
    <property type="component" value="Chromosome 8"/>
</dbReference>
<dbReference type="OrthoDB" id="1306244at2759"/>
<evidence type="ECO:0000313" key="1">
    <source>
        <dbReference type="EMBL" id="KAG5590403.1"/>
    </source>
</evidence>
<dbReference type="EMBL" id="JACXVP010000008">
    <property type="protein sequence ID" value="KAG5590403.1"/>
    <property type="molecule type" value="Genomic_DNA"/>
</dbReference>
<comment type="caution">
    <text evidence="1">The sequence shown here is derived from an EMBL/GenBank/DDBJ whole genome shotgun (WGS) entry which is preliminary data.</text>
</comment>
<accession>A0A9J5XQ53</accession>
<reference evidence="1 2" key="1">
    <citation type="submission" date="2020-09" db="EMBL/GenBank/DDBJ databases">
        <title>De no assembly of potato wild relative species, Solanum commersonii.</title>
        <authorList>
            <person name="Cho K."/>
        </authorList>
    </citation>
    <scope>NUCLEOTIDE SEQUENCE [LARGE SCALE GENOMIC DNA]</scope>
    <source>
        <strain evidence="1">LZ3.2</strain>
        <tissue evidence="1">Leaf</tissue>
    </source>
</reference>
<evidence type="ECO:0000313" key="2">
    <source>
        <dbReference type="Proteomes" id="UP000824120"/>
    </source>
</evidence>
<gene>
    <name evidence="1" type="ORF">H5410_040917</name>
</gene>
<name>A0A9J5XQ53_SOLCO</name>
<sequence>MEVSYFSDICIDRDNLEQEFPQILRRIKELRMEFIFAEMEECNLHMGLHYTYITRERVCLVYALMTAKELNIGAVLKSTMRKPKFIKGTGVPKENVDSMALLFPASVDITRTKGPDTEFGPTLSTPRRHRHDELIMARMYDLEMLRLQNGY</sequence>
<protein>
    <submittedName>
        <fullName evidence="1">Uncharacterized protein</fullName>
    </submittedName>
</protein>
<keyword evidence="2" id="KW-1185">Reference proteome</keyword>
<dbReference type="AlphaFoldDB" id="A0A9J5XQ53"/>